<sequence length="431" mass="47779">MATRTIKVDYLARVEGEGALFIRLRGETAEEVQLRIFEPPRFFEALLRGRAQLEAPDITSRICGICPVAYQMSACHAIEAAHGLRVEPAVRALRRLLYCGEWIESHLLHMVMLHTPDFLGFPDALTMAKSHPDEVKRGLRMKKAGNAIMTLLGGREIHPINIKVGGFYRAPSRSELLALLPELEWGLDAAEALLRWTAGFSYPDFRREYEFVALRHPDEYPMNEGRIVSSAGLDIAAHEYDAHFTEEHVQHSSALQSQRNGRGAYLCGPLSRFNLNFDRLSPRARAAAEDVGFVPPCTNPFKSILARAVETIQAFDEAARLVRSYDPPTVASEDVPCAPGLGHGCTEAPRGILYHRYSIGDDGLITDAKIVPPTSQNQRCIEDDLRAMAPVLAGLSHKAATARAEQAIRNHDPCISCAAHFLTLRIEQVEA</sequence>
<proteinExistence type="inferred from homology"/>
<keyword evidence="7" id="KW-1185">Reference proteome</keyword>
<dbReference type="EMBL" id="JAQNDL010000003">
    <property type="protein sequence ID" value="MDC0720863.1"/>
    <property type="molecule type" value="Genomic_DNA"/>
</dbReference>
<evidence type="ECO:0000256" key="5">
    <source>
        <dbReference type="ARBA" id="ARBA00023002"/>
    </source>
</evidence>
<evidence type="ECO:0000313" key="7">
    <source>
        <dbReference type="Proteomes" id="UP001221686"/>
    </source>
</evidence>
<comment type="caution">
    <text evidence="6">The sequence shown here is derived from an EMBL/GenBank/DDBJ whole genome shotgun (WGS) entry which is preliminary data.</text>
</comment>
<dbReference type="InterPro" id="IPR029014">
    <property type="entry name" value="NiFe-Hase_large"/>
</dbReference>
<dbReference type="Pfam" id="PF00374">
    <property type="entry name" value="NiFeSe_Hases"/>
    <property type="match status" value="2"/>
</dbReference>
<dbReference type="PANTHER" id="PTHR43600">
    <property type="entry name" value="COENZYME F420 HYDROGENASE, SUBUNIT ALPHA"/>
    <property type="match status" value="1"/>
</dbReference>
<keyword evidence="5" id="KW-0560">Oxidoreductase</keyword>
<evidence type="ECO:0000313" key="6">
    <source>
        <dbReference type="EMBL" id="MDC0720863.1"/>
    </source>
</evidence>
<dbReference type="Gene3D" id="1.10.645.10">
    <property type="entry name" value="Cytochrome-c3 Hydrogenase, chain B"/>
    <property type="match status" value="1"/>
</dbReference>
<dbReference type="InterPro" id="IPR001501">
    <property type="entry name" value="Ni-dep_hyd_lsu"/>
</dbReference>
<comment type="similarity">
    <text evidence="2">Belongs to the [NiFe]/[NiFeSe] hydrogenase large subunit family.</text>
</comment>
<keyword evidence="4" id="KW-0479">Metal-binding</keyword>
<protein>
    <submittedName>
        <fullName evidence="6">Nickel-dependent hydrogenase large subunit</fullName>
    </submittedName>
</protein>
<gene>
    <name evidence="6" type="ORF">POL25_28420</name>
</gene>
<dbReference type="SUPFAM" id="SSF56762">
    <property type="entry name" value="HydB/Nqo4-like"/>
    <property type="match status" value="1"/>
</dbReference>
<dbReference type="PANTHER" id="PTHR43600:SF2">
    <property type="entry name" value="F420-NON-REDUCING HYDROGENASE VHU SUBUNIT A"/>
    <property type="match status" value="1"/>
</dbReference>
<dbReference type="RefSeq" id="WP_272089372.1">
    <property type="nucleotide sequence ID" value="NZ_JAQNDL010000003.1"/>
</dbReference>
<keyword evidence="3" id="KW-0533">Nickel</keyword>
<accession>A0ABT5E4S4</accession>
<comment type="cofactor">
    <cofactor evidence="1">
        <name>Ni(2+)</name>
        <dbReference type="ChEBI" id="CHEBI:49786"/>
    </cofactor>
</comment>
<dbReference type="Proteomes" id="UP001221686">
    <property type="component" value="Unassembled WGS sequence"/>
</dbReference>
<name>A0ABT5E4S4_9BACT</name>
<organism evidence="6 7">
    <name type="scientific">Nannocystis bainbridge</name>
    <dbReference type="NCBI Taxonomy" id="2995303"/>
    <lineage>
        <taxon>Bacteria</taxon>
        <taxon>Pseudomonadati</taxon>
        <taxon>Myxococcota</taxon>
        <taxon>Polyangia</taxon>
        <taxon>Nannocystales</taxon>
        <taxon>Nannocystaceae</taxon>
        <taxon>Nannocystis</taxon>
    </lineage>
</organism>
<evidence type="ECO:0000256" key="2">
    <source>
        <dbReference type="ARBA" id="ARBA00009292"/>
    </source>
</evidence>
<evidence type="ECO:0000256" key="3">
    <source>
        <dbReference type="ARBA" id="ARBA00022596"/>
    </source>
</evidence>
<reference evidence="6 7" key="1">
    <citation type="submission" date="2022-11" db="EMBL/GenBank/DDBJ databases">
        <title>Minimal conservation of predation-associated metabolite biosynthetic gene clusters underscores biosynthetic potential of Myxococcota including descriptions for ten novel species: Archangium lansinium sp. nov., Myxococcus landrumus sp. nov., Nannocystis bai.</title>
        <authorList>
            <person name="Ahearne A."/>
            <person name="Stevens C."/>
            <person name="Dowd S."/>
        </authorList>
    </citation>
    <scope>NUCLEOTIDE SEQUENCE [LARGE SCALE GENOMIC DNA]</scope>
    <source>
        <strain evidence="6 7">BB15-2</strain>
    </source>
</reference>
<evidence type="ECO:0000256" key="4">
    <source>
        <dbReference type="ARBA" id="ARBA00022723"/>
    </source>
</evidence>
<evidence type="ECO:0000256" key="1">
    <source>
        <dbReference type="ARBA" id="ARBA00001967"/>
    </source>
</evidence>